<keyword evidence="3" id="KW-1185">Reference proteome</keyword>
<reference evidence="2 3" key="1">
    <citation type="submission" date="2019-02" db="EMBL/GenBank/DDBJ databases">
        <title>Deep-cultivation of Planctomycetes and their phenomic and genomic characterization uncovers novel biology.</title>
        <authorList>
            <person name="Wiegand S."/>
            <person name="Jogler M."/>
            <person name="Boedeker C."/>
            <person name="Pinto D."/>
            <person name="Vollmers J."/>
            <person name="Rivas-Marin E."/>
            <person name="Kohn T."/>
            <person name="Peeters S.H."/>
            <person name="Heuer A."/>
            <person name="Rast P."/>
            <person name="Oberbeckmann S."/>
            <person name="Bunk B."/>
            <person name="Jeske O."/>
            <person name="Meyerdierks A."/>
            <person name="Storesund J.E."/>
            <person name="Kallscheuer N."/>
            <person name="Luecker S."/>
            <person name="Lage O.M."/>
            <person name="Pohl T."/>
            <person name="Merkel B.J."/>
            <person name="Hornburger P."/>
            <person name="Mueller R.-W."/>
            <person name="Bruemmer F."/>
            <person name="Labrenz M."/>
            <person name="Spormann A.M."/>
            <person name="Op den Camp H."/>
            <person name="Overmann J."/>
            <person name="Amann R."/>
            <person name="Jetten M.S.M."/>
            <person name="Mascher T."/>
            <person name="Medema M.H."/>
            <person name="Devos D.P."/>
            <person name="Kaster A.-K."/>
            <person name="Ovreas L."/>
            <person name="Rohde M."/>
            <person name="Galperin M.Y."/>
            <person name="Jogler C."/>
        </authorList>
    </citation>
    <scope>NUCLEOTIDE SEQUENCE [LARGE SCALE GENOMIC DNA]</scope>
    <source>
        <strain evidence="2 3">Spa11</strain>
    </source>
</reference>
<evidence type="ECO:0000313" key="2">
    <source>
        <dbReference type="EMBL" id="QDV71900.1"/>
    </source>
</evidence>
<keyword evidence="1" id="KW-0732">Signal</keyword>
<sequence length="145" mass="15905" precursor="true">MKVLASPAFWTLSSATLLFAQMLLAFPSVTLMSASELDSVNGSVPNCYKKGPDESLCGGTSSCEEDDGDNCPMGVPCWLEIEWGNITRPTCEFWPKGWSFCDHYIPMLCFRSRPCTEAGCDGTCGEWNTVNEDSELFVTGVCPIY</sequence>
<organism evidence="2 3">
    <name type="scientific">Botrimarina mediterranea</name>
    <dbReference type="NCBI Taxonomy" id="2528022"/>
    <lineage>
        <taxon>Bacteria</taxon>
        <taxon>Pseudomonadati</taxon>
        <taxon>Planctomycetota</taxon>
        <taxon>Planctomycetia</taxon>
        <taxon>Pirellulales</taxon>
        <taxon>Lacipirellulaceae</taxon>
        <taxon>Botrimarina</taxon>
    </lineage>
</organism>
<dbReference type="KEGG" id="bmei:Spa11_00690"/>
<dbReference type="EMBL" id="CP036349">
    <property type="protein sequence ID" value="QDV71900.1"/>
    <property type="molecule type" value="Genomic_DNA"/>
</dbReference>
<evidence type="ECO:0000313" key="3">
    <source>
        <dbReference type="Proteomes" id="UP000316426"/>
    </source>
</evidence>
<name>A0A518K2A7_9BACT</name>
<dbReference type="Proteomes" id="UP000316426">
    <property type="component" value="Chromosome"/>
</dbReference>
<accession>A0A518K2A7</accession>
<dbReference type="AlphaFoldDB" id="A0A518K2A7"/>
<feature type="signal peptide" evidence="1">
    <location>
        <begin position="1"/>
        <end position="25"/>
    </location>
</feature>
<proteinExistence type="predicted"/>
<protein>
    <recommendedName>
        <fullName evidence="4">WAP domain-containing protein</fullName>
    </recommendedName>
</protein>
<evidence type="ECO:0000256" key="1">
    <source>
        <dbReference type="SAM" id="SignalP"/>
    </source>
</evidence>
<evidence type="ECO:0008006" key="4">
    <source>
        <dbReference type="Google" id="ProtNLM"/>
    </source>
</evidence>
<gene>
    <name evidence="2" type="ORF">Spa11_00690</name>
</gene>
<feature type="chain" id="PRO_5021746001" description="WAP domain-containing protein" evidence="1">
    <location>
        <begin position="26"/>
        <end position="145"/>
    </location>
</feature>